<dbReference type="PANTHER" id="PTHR39673:SF5">
    <property type="entry name" value="TUNGSTEN-CONTAINING FORMYLMETHANOFURAN DEHYDROGENASE 2 SUBUNIT C"/>
    <property type="match status" value="1"/>
</dbReference>
<dbReference type="Gene3D" id="2.160.20.60">
    <property type="entry name" value="Glutamate synthase, alpha subunit, C-terminal domain"/>
    <property type="match status" value="2"/>
</dbReference>
<dbReference type="RefSeq" id="WP_080920208.1">
    <property type="nucleotide sequence ID" value="NZ_MDET01000022.1"/>
</dbReference>
<sequence length="270" mass="28140">MKPLTFTLREAPPERLDLSPLTPENLADMPTRQIENIRLGTSKRGLCVGDVFKLSGSDVTTIVFEGGSSRFDGLGTGMEDGSIRVIGDAGVQAGRKMSGGSLVVEGDVGLHAGSAMRGGRLEIHGDAGDHLGGPLAGELAGMNGGLVIVRGRAGDHAADRMRRGVVVVLKGCGDYAGARMIAGTLAATGGVGRLPGYLMRRGSILLDRRPENLSPGFVECGAPDSVFAAVFDRHLLQENILKRPLLGNTPGRFGGDNAVAGTGEILFRRD</sequence>
<proteinExistence type="predicted"/>
<keyword evidence="2" id="KW-1185">Reference proteome</keyword>
<accession>A0A1V8RP83</accession>
<protein>
    <submittedName>
        <fullName evidence="1">Formylmethanofuran dehydrogenase subunit C</fullName>
    </submittedName>
</protein>
<dbReference type="STRING" id="1873176.BFN67_20525"/>
<comment type="caution">
    <text evidence="1">The sequence shown here is derived from an EMBL/GenBank/DDBJ whole genome shotgun (WGS) entry which is preliminary data.</text>
</comment>
<dbReference type="InterPro" id="IPR017550">
    <property type="entry name" value="Formylmethanofuran_DH_suC"/>
</dbReference>
<organism evidence="1 2">
    <name type="scientific">Manganibacter manganicus</name>
    <dbReference type="NCBI Taxonomy" id="1873176"/>
    <lineage>
        <taxon>Bacteria</taxon>
        <taxon>Pseudomonadati</taxon>
        <taxon>Pseudomonadota</taxon>
        <taxon>Alphaproteobacteria</taxon>
        <taxon>Hyphomicrobiales</taxon>
        <taxon>Phyllobacteriaceae</taxon>
        <taxon>Manganibacter</taxon>
    </lineage>
</organism>
<gene>
    <name evidence="1" type="ORF">BFN67_20525</name>
</gene>
<name>A0A1V8RP83_9HYPH</name>
<evidence type="ECO:0000313" key="1">
    <source>
        <dbReference type="EMBL" id="OQM75000.1"/>
    </source>
</evidence>
<dbReference type="InterPro" id="IPR036485">
    <property type="entry name" value="Glu_synth_asu_C_sf"/>
</dbReference>
<dbReference type="GO" id="GO:0015948">
    <property type="term" value="P:methanogenesis"/>
    <property type="evidence" value="ECO:0007669"/>
    <property type="project" value="InterPro"/>
</dbReference>
<dbReference type="Proteomes" id="UP000191905">
    <property type="component" value="Unassembled WGS sequence"/>
</dbReference>
<dbReference type="OrthoDB" id="7302713at2"/>
<reference evidence="1 2" key="1">
    <citation type="journal article" date="2016" name="Int. J. Syst. Evol. Microbiol.">
        <title>Pseudaminobacter manganicus sp. nov., isolated from sludge of a manganese mine.</title>
        <authorList>
            <person name="Li J."/>
            <person name="Huang J."/>
            <person name="Liao S."/>
            <person name="Wang G."/>
        </authorList>
    </citation>
    <scope>NUCLEOTIDE SEQUENCE [LARGE SCALE GENOMIC DNA]</scope>
    <source>
        <strain evidence="1 2">JH-7</strain>
    </source>
</reference>
<dbReference type="PANTHER" id="PTHR39673">
    <property type="entry name" value="TUNGSTEN FORMYLMETHANOFURAN DEHYDROGENASE, SUBUNIT C (FWDC)"/>
    <property type="match status" value="1"/>
</dbReference>
<evidence type="ECO:0000313" key="2">
    <source>
        <dbReference type="Proteomes" id="UP000191905"/>
    </source>
</evidence>
<dbReference type="GO" id="GO:0046914">
    <property type="term" value="F:transition metal ion binding"/>
    <property type="evidence" value="ECO:0007669"/>
    <property type="project" value="InterPro"/>
</dbReference>
<dbReference type="GO" id="GO:0018493">
    <property type="term" value="F:formylmethanofuran dehydrogenase activity"/>
    <property type="evidence" value="ECO:0007669"/>
    <property type="project" value="InterPro"/>
</dbReference>
<dbReference type="AlphaFoldDB" id="A0A1V8RP83"/>
<dbReference type="SUPFAM" id="SSF69336">
    <property type="entry name" value="Alpha subunit of glutamate synthase, C-terminal domain"/>
    <property type="match status" value="1"/>
</dbReference>
<dbReference type="NCBIfam" id="TIGR03122">
    <property type="entry name" value="one_C_dehyd_C"/>
    <property type="match status" value="1"/>
</dbReference>
<dbReference type="EMBL" id="MDET01000022">
    <property type="protein sequence ID" value="OQM75000.1"/>
    <property type="molecule type" value="Genomic_DNA"/>
</dbReference>